<keyword evidence="3 7" id="KW-0489">Methyltransferase</keyword>
<reference evidence="10 11" key="1">
    <citation type="submission" date="2024-02" db="EMBL/GenBank/DDBJ databases">
        <title>New especies of Spiribacter isolated from saline water.</title>
        <authorList>
            <person name="Leon M.J."/>
            <person name="De La Haba R."/>
            <person name="Sanchez-Porro C."/>
            <person name="Ventosa A."/>
        </authorList>
    </citation>
    <scope>NUCLEOTIDE SEQUENCE [LARGE SCALE GENOMIC DNA]</scope>
    <source>
        <strain evidence="11">ag22IC6-390</strain>
    </source>
</reference>
<feature type="binding site" evidence="7 8">
    <location>
        <position position="59"/>
    </location>
    <ligand>
        <name>S-adenosyl-L-methionine</name>
        <dbReference type="ChEBI" id="CHEBI:59789"/>
    </ligand>
</feature>
<dbReference type="EC" id="2.1.1.182" evidence="7"/>
<dbReference type="InterPro" id="IPR029063">
    <property type="entry name" value="SAM-dependent_MTases_sf"/>
</dbReference>
<evidence type="ECO:0000256" key="6">
    <source>
        <dbReference type="ARBA" id="ARBA00022884"/>
    </source>
</evidence>
<feature type="binding site" evidence="7 8">
    <location>
        <position position="106"/>
    </location>
    <ligand>
        <name>S-adenosyl-L-methionine</name>
        <dbReference type="ChEBI" id="CHEBI:59789"/>
    </ligand>
</feature>
<gene>
    <name evidence="7 10" type="primary">rsmA</name>
    <name evidence="7" type="synonym">ksgA</name>
    <name evidence="10" type="ORF">V6X73_02515</name>
</gene>
<dbReference type="InterPro" id="IPR011530">
    <property type="entry name" value="rRNA_adenine_dimethylase"/>
</dbReference>
<accession>A0ABV3TBW8</accession>
<organism evidence="10 11">
    <name type="scientific">Spiribacter pallidus</name>
    <dbReference type="NCBI Taxonomy" id="1987936"/>
    <lineage>
        <taxon>Bacteria</taxon>
        <taxon>Pseudomonadati</taxon>
        <taxon>Pseudomonadota</taxon>
        <taxon>Gammaproteobacteria</taxon>
        <taxon>Chromatiales</taxon>
        <taxon>Ectothiorhodospiraceae</taxon>
        <taxon>Spiribacter</taxon>
    </lineage>
</organism>
<dbReference type="PROSITE" id="PS51689">
    <property type="entry name" value="SAM_RNA_A_N6_MT"/>
    <property type="match status" value="1"/>
</dbReference>
<dbReference type="InterPro" id="IPR001737">
    <property type="entry name" value="KsgA/Erm"/>
</dbReference>
<dbReference type="CDD" id="cd02440">
    <property type="entry name" value="AdoMet_MTases"/>
    <property type="match status" value="1"/>
</dbReference>
<keyword evidence="2 7" id="KW-0698">rRNA processing</keyword>
<feature type="binding site" evidence="7 8">
    <location>
        <position position="38"/>
    </location>
    <ligand>
        <name>S-adenosyl-L-methionine</name>
        <dbReference type="ChEBI" id="CHEBI:59789"/>
    </ligand>
</feature>
<protein>
    <recommendedName>
        <fullName evidence="7">Ribosomal RNA small subunit methyltransferase A</fullName>
        <ecNumber evidence="7">2.1.1.182</ecNumber>
    </recommendedName>
    <alternativeName>
        <fullName evidence="7">16S rRNA (adenine(1518)-N(6)/adenine(1519)-N(6))-dimethyltransferase</fullName>
    </alternativeName>
    <alternativeName>
        <fullName evidence="7">16S rRNA dimethyladenosine transferase</fullName>
    </alternativeName>
    <alternativeName>
        <fullName evidence="7">16S rRNA dimethylase</fullName>
    </alternativeName>
    <alternativeName>
        <fullName evidence="7">S-adenosylmethionine-6-N', N'-adenosyl(rRNA) dimethyltransferase</fullName>
    </alternativeName>
</protein>
<feature type="binding site" evidence="7 8">
    <location>
        <position position="11"/>
    </location>
    <ligand>
        <name>S-adenosyl-L-methionine</name>
        <dbReference type="ChEBI" id="CHEBI:59789"/>
    </ligand>
</feature>
<dbReference type="RefSeq" id="WP_367957890.1">
    <property type="nucleotide sequence ID" value="NZ_JBAKFK010000001.1"/>
</dbReference>
<dbReference type="PANTHER" id="PTHR11727">
    <property type="entry name" value="DIMETHYLADENOSINE TRANSFERASE"/>
    <property type="match status" value="1"/>
</dbReference>
<evidence type="ECO:0000313" key="10">
    <source>
        <dbReference type="EMBL" id="MEX0468610.1"/>
    </source>
</evidence>
<evidence type="ECO:0000256" key="3">
    <source>
        <dbReference type="ARBA" id="ARBA00022603"/>
    </source>
</evidence>
<comment type="catalytic activity">
    <reaction evidence="7">
        <text>adenosine(1518)/adenosine(1519) in 16S rRNA + 4 S-adenosyl-L-methionine = N(6)-dimethyladenosine(1518)/N(6)-dimethyladenosine(1519) in 16S rRNA + 4 S-adenosyl-L-homocysteine + 4 H(+)</text>
        <dbReference type="Rhea" id="RHEA:19609"/>
        <dbReference type="Rhea" id="RHEA-COMP:10232"/>
        <dbReference type="Rhea" id="RHEA-COMP:10233"/>
        <dbReference type="ChEBI" id="CHEBI:15378"/>
        <dbReference type="ChEBI" id="CHEBI:57856"/>
        <dbReference type="ChEBI" id="CHEBI:59789"/>
        <dbReference type="ChEBI" id="CHEBI:74411"/>
        <dbReference type="ChEBI" id="CHEBI:74493"/>
        <dbReference type="EC" id="2.1.1.182"/>
    </reaction>
</comment>
<feature type="binding site" evidence="7 8">
    <location>
        <position position="13"/>
    </location>
    <ligand>
        <name>S-adenosyl-L-methionine</name>
        <dbReference type="ChEBI" id="CHEBI:59789"/>
    </ligand>
</feature>
<dbReference type="Gene3D" id="1.10.8.100">
    <property type="entry name" value="Ribosomal RNA adenine dimethylase-like, domain 2"/>
    <property type="match status" value="1"/>
</dbReference>
<evidence type="ECO:0000256" key="2">
    <source>
        <dbReference type="ARBA" id="ARBA00022552"/>
    </source>
</evidence>
<dbReference type="Gene3D" id="3.40.50.150">
    <property type="entry name" value="Vaccinia Virus protein VP39"/>
    <property type="match status" value="1"/>
</dbReference>
<proteinExistence type="inferred from homology"/>
<dbReference type="GO" id="GO:0052908">
    <property type="term" value="F:16S rRNA (adenine(1518)-N(6)/adenine(1519)-N(6))-dimethyltransferase activity"/>
    <property type="evidence" value="ECO:0007669"/>
    <property type="project" value="UniProtKB-EC"/>
</dbReference>
<comment type="similarity">
    <text evidence="7">Belongs to the class I-like SAM-binding methyltransferase superfamily. rRNA adenine N(6)-methyltransferase family. RsmA subfamily.</text>
</comment>
<keyword evidence="4 7" id="KW-0808">Transferase</keyword>
<evidence type="ECO:0000313" key="11">
    <source>
        <dbReference type="Proteomes" id="UP001556709"/>
    </source>
</evidence>
<dbReference type="InterPro" id="IPR020598">
    <property type="entry name" value="rRNA_Ade_methylase_Trfase_N"/>
</dbReference>
<dbReference type="SUPFAM" id="SSF53335">
    <property type="entry name" value="S-adenosyl-L-methionine-dependent methyltransferases"/>
    <property type="match status" value="1"/>
</dbReference>
<comment type="caution">
    <text evidence="10">The sequence shown here is derived from an EMBL/GenBank/DDBJ whole genome shotgun (WGS) entry which is preliminary data.</text>
</comment>
<dbReference type="InterPro" id="IPR023165">
    <property type="entry name" value="rRNA_Ade_diMease-like_C"/>
</dbReference>
<dbReference type="Pfam" id="PF00398">
    <property type="entry name" value="RrnaAD"/>
    <property type="match status" value="1"/>
</dbReference>
<keyword evidence="11" id="KW-1185">Reference proteome</keyword>
<dbReference type="Proteomes" id="UP001556709">
    <property type="component" value="Unassembled WGS sequence"/>
</dbReference>
<dbReference type="SMART" id="SM00650">
    <property type="entry name" value="rADc"/>
    <property type="match status" value="1"/>
</dbReference>
<feature type="domain" description="Ribosomal RNA adenine methylase transferase N-terminal" evidence="9">
    <location>
        <begin position="18"/>
        <end position="191"/>
    </location>
</feature>
<sequence>MHQARRRFGQNFLHDPQVRQAMISAIDPRAEETFVEIGPGHGALTRPLLAAGVRLTAIELDRDLAAALPDACGGDASRLTLIKGDALAHPLSGLADADQPLRVVGNLPYNLSSPLLFHLTAEPAAVTDLHLLLQKEVVDRMGAEAGSRAYGRLSVMIQARCRVVPLFEAPAQAFRPAPRVTSRFVRLIPHDKPPLPGVDDKALATVVSHAFAQRRKTLRNALRRILDAAALERAQVAPAERAENLTLADFGRLAAEYQRNPTPAVR</sequence>
<keyword evidence="1 7" id="KW-0963">Cytoplasm</keyword>
<evidence type="ECO:0000256" key="7">
    <source>
        <dbReference type="HAMAP-Rule" id="MF_00607"/>
    </source>
</evidence>
<dbReference type="PANTHER" id="PTHR11727:SF7">
    <property type="entry name" value="DIMETHYLADENOSINE TRANSFERASE-RELATED"/>
    <property type="match status" value="1"/>
</dbReference>
<evidence type="ECO:0000256" key="8">
    <source>
        <dbReference type="PROSITE-ProRule" id="PRU01026"/>
    </source>
</evidence>
<evidence type="ECO:0000256" key="4">
    <source>
        <dbReference type="ARBA" id="ARBA00022679"/>
    </source>
</evidence>
<comment type="subcellular location">
    <subcellularLocation>
        <location evidence="7">Cytoplasm</location>
    </subcellularLocation>
</comment>
<evidence type="ECO:0000256" key="1">
    <source>
        <dbReference type="ARBA" id="ARBA00022490"/>
    </source>
</evidence>
<feature type="binding site" evidence="7 8">
    <location>
        <position position="85"/>
    </location>
    <ligand>
        <name>S-adenosyl-L-methionine</name>
        <dbReference type="ChEBI" id="CHEBI:59789"/>
    </ligand>
</feature>
<evidence type="ECO:0000256" key="5">
    <source>
        <dbReference type="ARBA" id="ARBA00022691"/>
    </source>
</evidence>
<name>A0ABV3TBW8_9GAMM</name>
<evidence type="ECO:0000259" key="9">
    <source>
        <dbReference type="SMART" id="SM00650"/>
    </source>
</evidence>
<dbReference type="HAMAP" id="MF_00607">
    <property type="entry name" value="16SrRNA_methyltr_A"/>
    <property type="match status" value="1"/>
</dbReference>
<dbReference type="EMBL" id="JBAKFM010000001">
    <property type="protein sequence ID" value="MEX0468610.1"/>
    <property type="molecule type" value="Genomic_DNA"/>
</dbReference>
<keyword evidence="6 7" id="KW-0694">RNA-binding</keyword>
<comment type="function">
    <text evidence="7">Specifically dimethylates two adjacent adenosines (A1518 and A1519) in the loop of a conserved hairpin near the 3'-end of 16S rRNA in the 30S particle. May play a critical role in biogenesis of 30S subunits.</text>
</comment>
<keyword evidence="5 7" id="KW-0949">S-adenosyl-L-methionine</keyword>
<dbReference type="NCBIfam" id="TIGR00755">
    <property type="entry name" value="ksgA"/>
    <property type="match status" value="1"/>
</dbReference>